<dbReference type="PANTHER" id="PTHR42686">
    <property type="entry name" value="GH17980P-RELATED"/>
    <property type="match status" value="1"/>
</dbReference>
<dbReference type="CDD" id="cd19152">
    <property type="entry name" value="AKR_AKR15A"/>
    <property type="match status" value="1"/>
</dbReference>
<dbReference type="Proteomes" id="UP000217561">
    <property type="component" value="Unassembled WGS sequence"/>
</dbReference>
<dbReference type="EMBL" id="NSGH01000003">
    <property type="protein sequence ID" value="PBB06572.1"/>
    <property type="molecule type" value="Genomic_DNA"/>
</dbReference>
<accession>A0ABX4HUR0</accession>
<dbReference type="InterPro" id="IPR036812">
    <property type="entry name" value="NAD(P)_OxRdtase_dom_sf"/>
</dbReference>
<gene>
    <name evidence="2" type="ORF">CKW00_02675</name>
</gene>
<dbReference type="InterPro" id="IPR020471">
    <property type="entry name" value="AKR"/>
</dbReference>
<dbReference type="RefSeq" id="WP_095821254.1">
    <property type="nucleotide sequence ID" value="NZ_NSGH01000003.1"/>
</dbReference>
<dbReference type="Pfam" id="PF00248">
    <property type="entry name" value="Aldo_ket_red"/>
    <property type="match status" value="1"/>
</dbReference>
<name>A0ABX4HUR0_9BACI</name>
<dbReference type="PANTHER" id="PTHR42686:SF1">
    <property type="entry name" value="GH17980P-RELATED"/>
    <property type="match status" value="1"/>
</dbReference>
<feature type="domain" description="NADP-dependent oxidoreductase" evidence="1">
    <location>
        <begin position="13"/>
        <end position="314"/>
    </location>
</feature>
<proteinExistence type="predicted"/>
<dbReference type="Gene3D" id="3.20.20.100">
    <property type="entry name" value="NADP-dependent oxidoreductase domain"/>
    <property type="match status" value="1"/>
</dbReference>
<reference evidence="2 3" key="1">
    <citation type="submission" date="2017-08" db="EMBL/GenBank/DDBJ databases">
        <title>Salimicrobium alkalisoli sp. nov., isolated from saline alkaline soil.</title>
        <authorList>
            <person name="Zhang G."/>
            <person name="Xiong Q."/>
        </authorList>
    </citation>
    <scope>NUCLEOTIDE SEQUENCE [LARGE SCALE GENOMIC DNA]</scope>
    <source>
        <strain evidence="2 3">WN024</strain>
    </source>
</reference>
<evidence type="ECO:0000313" key="3">
    <source>
        <dbReference type="Proteomes" id="UP000217561"/>
    </source>
</evidence>
<sequence length="328" mass="36464">MKLLNKAVKHGAGLGTAPLGNMYRDVSEEEAFGTIQSAWNMGIRYFDTAPHYGAGLAEIRLGKALADKPRDDFFLSTKVGRYMKDSTEEKEGLFKYGRQNEVVTDYSGESTRISIEQSLERLQTDRLDVVFVHDVSPDFHGDAWTEKFEQARSGAFHVLEEMKKKGTIKGWGLGVNTISPIKLALEMGELIPDIFLTATQYTLLQHEHALQEIMPLAEEKQVEMVVGSPYNSGALLGGSYFDYEAADANVLNHVRQLKQIADEYNVSLKAAGLQFSSAHPAVSAVIPGSTKAEHVEEDLRLLQEEIPKDFWKELISKGFISEKAPLPV</sequence>
<dbReference type="InterPro" id="IPR023210">
    <property type="entry name" value="NADP_OxRdtase_dom"/>
</dbReference>
<evidence type="ECO:0000259" key="1">
    <source>
        <dbReference type="Pfam" id="PF00248"/>
    </source>
</evidence>
<keyword evidence="3" id="KW-1185">Reference proteome</keyword>
<dbReference type="SUPFAM" id="SSF51430">
    <property type="entry name" value="NAD(P)-linked oxidoreductase"/>
    <property type="match status" value="1"/>
</dbReference>
<protein>
    <submittedName>
        <fullName evidence="2">D-threo-aldose 1-dehydrogenase</fullName>
    </submittedName>
</protein>
<evidence type="ECO:0000313" key="2">
    <source>
        <dbReference type="EMBL" id="PBB06572.1"/>
    </source>
</evidence>
<comment type="caution">
    <text evidence="2">The sequence shown here is derived from an EMBL/GenBank/DDBJ whole genome shotgun (WGS) entry which is preliminary data.</text>
</comment>
<organism evidence="2 3">
    <name type="scientific">Salimicrobium humidisoli</name>
    <dbReference type="NCBI Taxonomy" id="2029857"/>
    <lineage>
        <taxon>Bacteria</taxon>
        <taxon>Bacillati</taxon>
        <taxon>Bacillota</taxon>
        <taxon>Bacilli</taxon>
        <taxon>Bacillales</taxon>
        <taxon>Bacillaceae</taxon>
        <taxon>Salimicrobium</taxon>
    </lineage>
</organism>